<feature type="transmembrane region" description="Helical" evidence="11">
    <location>
        <begin position="379"/>
        <end position="399"/>
    </location>
</feature>
<dbReference type="PANTHER" id="PTHR16130">
    <property type="entry name" value="LYSOSOMAL COBALAMIN TRANSPORTER-RELATED"/>
    <property type="match status" value="1"/>
</dbReference>
<keyword evidence="9" id="KW-0170">Cobalt</keyword>
<comment type="subcellular location">
    <subcellularLocation>
        <location evidence="1">Lysosome membrane</location>
        <topology evidence="1">Multi-pass membrane protein</topology>
    </subcellularLocation>
</comment>
<feature type="transmembrane region" description="Helical" evidence="11">
    <location>
        <begin position="452"/>
        <end position="472"/>
    </location>
</feature>
<evidence type="ECO:0000256" key="9">
    <source>
        <dbReference type="ARBA" id="ARBA00023285"/>
    </source>
</evidence>
<feature type="coiled-coil region" evidence="10">
    <location>
        <begin position="196"/>
        <end position="223"/>
    </location>
</feature>
<evidence type="ECO:0000313" key="12">
    <source>
        <dbReference type="EMBL" id="KAJ3432826.1"/>
    </source>
</evidence>
<dbReference type="GO" id="GO:0072665">
    <property type="term" value="P:protein localization to vacuole"/>
    <property type="evidence" value="ECO:0007669"/>
    <property type="project" value="TreeGrafter"/>
</dbReference>
<feature type="transmembrane region" description="Helical" evidence="11">
    <location>
        <begin position="163"/>
        <end position="187"/>
    </location>
</feature>
<dbReference type="InterPro" id="IPR006876">
    <property type="entry name" value="LMBR1-like_membr_prot"/>
</dbReference>
<accession>A0AAV7YSR4</accession>
<evidence type="ECO:0000256" key="10">
    <source>
        <dbReference type="SAM" id="Coils"/>
    </source>
</evidence>
<dbReference type="Pfam" id="PF04791">
    <property type="entry name" value="LMBR1"/>
    <property type="match status" value="1"/>
</dbReference>
<keyword evidence="8" id="KW-0458">Lysosome</keyword>
<dbReference type="AlphaFoldDB" id="A0AAV7YSR4"/>
<dbReference type="GO" id="GO:0005765">
    <property type="term" value="C:lysosomal membrane"/>
    <property type="evidence" value="ECO:0007669"/>
    <property type="project" value="UniProtKB-SubCell"/>
</dbReference>
<organism evidence="12 13">
    <name type="scientific">Anaeramoeba flamelloides</name>
    <dbReference type="NCBI Taxonomy" id="1746091"/>
    <lineage>
        <taxon>Eukaryota</taxon>
        <taxon>Metamonada</taxon>
        <taxon>Anaeramoebidae</taxon>
        <taxon>Anaeramoeba</taxon>
    </lineage>
</organism>
<comment type="similarity">
    <text evidence="2">Belongs to the LIMR family. LMBRD1 subfamily.</text>
</comment>
<evidence type="ECO:0000256" key="2">
    <source>
        <dbReference type="ARBA" id="ARBA00009901"/>
    </source>
</evidence>
<dbReference type="Proteomes" id="UP001146793">
    <property type="component" value="Unassembled WGS sequence"/>
</dbReference>
<feature type="transmembrane region" description="Helical" evidence="11">
    <location>
        <begin position="119"/>
        <end position="140"/>
    </location>
</feature>
<feature type="transmembrane region" description="Helical" evidence="11">
    <location>
        <begin position="74"/>
        <end position="98"/>
    </location>
</feature>
<feature type="transmembrane region" description="Helical" evidence="11">
    <location>
        <begin position="337"/>
        <end position="358"/>
    </location>
</feature>
<feature type="transmembrane region" description="Helical" evidence="11">
    <location>
        <begin position="277"/>
        <end position="298"/>
    </location>
</feature>
<evidence type="ECO:0000256" key="5">
    <source>
        <dbReference type="ARBA" id="ARBA00022692"/>
    </source>
</evidence>
<evidence type="ECO:0000256" key="11">
    <source>
        <dbReference type="SAM" id="Phobius"/>
    </source>
</evidence>
<dbReference type="GO" id="GO:0031419">
    <property type="term" value="F:cobalamin binding"/>
    <property type="evidence" value="ECO:0007669"/>
    <property type="project" value="UniProtKB-KW"/>
</dbReference>
<keyword evidence="3" id="KW-0813">Transport</keyword>
<proteinExistence type="inferred from homology"/>
<feature type="transmembrane region" description="Helical" evidence="11">
    <location>
        <begin position="40"/>
        <end position="62"/>
    </location>
</feature>
<evidence type="ECO:0000256" key="3">
    <source>
        <dbReference type="ARBA" id="ARBA00022448"/>
    </source>
</evidence>
<name>A0AAV7YSR4_9EUKA</name>
<keyword evidence="6 11" id="KW-1133">Transmembrane helix</keyword>
<keyword evidence="4" id="KW-0846">Cobalamin</keyword>
<reference evidence="12" key="1">
    <citation type="submission" date="2022-08" db="EMBL/GenBank/DDBJ databases">
        <title>Novel sulphate-reducing endosymbionts in the free-living metamonad Anaeramoeba.</title>
        <authorList>
            <person name="Jerlstrom-Hultqvist J."/>
            <person name="Cepicka I."/>
            <person name="Gallot-Lavallee L."/>
            <person name="Salas-Leiva D."/>
            <person name="Curtis B.A."/>
            <person name="Zahonova K."/>
            <person name="Pipaliya S."/>
            <person name="Dacks J."/>
            <person name="Roger A.J."/>
        </authorList>
    </citation>
    <scope>NUCLEOTIDE SEQUENCE</scope>
    <source>
        <strain evidence="12">Busselton2</strain>
    </source>
</reference>
<sequence>MAYGPTWILFAFFSILNFIFSIILVRYYADKHESGKLTKIVTVFTLFVPILIICIIPLDIYSLRLVTNYPSLKAGYYVIFSFILIISFIVIPFAYFFFEAEDEDTTTKKKIFSAFRYTAFTFIIVLILLLVGLLVSPGSVPEKGAKNWTKAMFGSDSADDSMILFPIGCLTLLGCYLFIFYTAYGMGTMPIALLKKKNTEDHIIDIQNELNEIRDQKMAIESREMLTGNQLTKKELTEIESLKKKERILSVETTRYSDVEQGRFEKCSSCLKMCSRFFGLIFLLVSLFLLVAFMASLIERVFKSECGWRCGFILKEPSLNPFDLFLTSLAKGFPMDFFFLFLFATYILMTTLVGIIKISVRFLWIKMYRIRKQASPDQGLLLTGLFIMMVSLVMVFQFMNIAPQYMTFGIGKNVDGMPCSLSDVGVDPNKCKMSMISKLAGRITVKMSFFAIVYYIFDWIFVILLCIFIIVAMKKKVKNTFDGHNSDLESDDGL</sequence>
<evidence type="ECO:0000256" key="1">
    <source>
        <dbReference type="ARBA" id="ARBA00004155"/>
    </source>
</evidence>
<feature type="transmembrane region" description="Helical" evidence="11">
    <location>
        <begin position="6"/>
        <end position="28"/>
    </location>
</feature>
<keyword evidence="7 11" id="KW-0472">Membrane</keyword>
<dbReference type="InterPro" id="IPR050854">
    <property type="entry name" value="LMBD1_LysCbl_Transport"/>
</dbReference>
<dbReference type="PANTHER" id="PTHR16130:SF2">
    <property type="entry name" value="LYSOSOMAL COBALAMIN TRANSPORT ESCORT PROTEIN LMBD1"/>
    <property type="match status" value="1"/>
</dbReference>
<protein>
    <submittedName>
        <fullName evidence="12">Lysosomal cobalamin transporter-related</fullName>
    </submittedName>
</protein>
<keyword evidence="5 11" id="KW-0812">Transmembrane</keyword>
<evidence type="ECO:0000256" key="8">
    <source>
        <dbReference type="ARBA" id="ARBA00023228"/>
    </source>
</evidence>
<evidence type="ECO:0000256" key="7">
    <source>
        <dbReference type="ARBA" id="ARBA00023136"/>
    </source>
</evidence>
<evidence type="ECO:0000256" key="4">
    <source>
        <dbReference type="ARBA" id="ARBA00022628"/>
    </source>
</evidence>
<dbReference type="EMBL" id="JANTQA010000047">
    <property type="protein sequence ID" value="KAJ3432826.1"/>
    <property type="molecule type" value="Genomic_DNA"/>
</dbReference>
<evidence type="ECO:0000256" key="6">
    <source>
        <dbReference type="ARBA" id="ARBA00022989"/>
    </source>
</evidence>
<evidence type="ECO:0000313" key="13">
    <source>
        <dbReference type="Proteomes" id="UP001146793"/>
    </source>
</evidence>
<comment type="caution">
    <text evidence="12">The sequence shown here is derived from an EMBL/GenBank/DDBJ whole genome shotgun (WGS) entry which is preliminary data.</text>
</comment>
<keyword evidence="10" id="KW-0175">Coiled coil</keyword>
<gene>
    <name evidence="12" type="ORF">M0812_21769</name>
</gene>